<dbReference type="Pfam" id="PF01832">
    <property type="entry name" value="Glucosaminidase"/>
    <property type="match status" value="1"/>
</dbReference>
<name>A0A250FQL1_9FLAO</name>
<dbReference type="RefSeq" id="WP_095910023.1">
    <property type="nucleotide sequence ID" value="NZ_CP022386.1"/>
</dbReference>
<dbReference type="SMART" id="SM00047">
    <property type="entry name" value="LYZ2"/>
    <property type="match status" value="1"/>
</dbReference>
<evidence type="ECO:0000256" key="1">
    <source>
        <dbReference type="ARBA" id="ARBA00022801"/>
    </source>
</evidence>
<sequence length="169" mass="19426">MQPLSPYDFKKQYLPYALESERLTGISALFSLAQAALETGWGAHTPGNMFFGIKATALTPDHLKQLLRTQEILPKPARKGDFPEILSITPLPNGKYLHVVKDWFRRYDSPAESFLHHARLLTRNPRYRQALLHREDPLAFAHFIAQAGYATDPDYEGKLRRIIRKINEQ</sequence>
<dbReference type="KEGG" id="cgh:CGC50_05540"/>
<dbReference type="OrthoDB" id="9810444at2"/>
<reference evidence="4" key="1">
    <citation type="submission" date="2017-06" db="EMBL/GenBank/DDBJ databases">
        <title>Capnocytophaga spp. assemblies.</title>
        <authorList>
            <person name="Gulvik C.A."/>
        </authorList>
    </citation>
    <scope>NUCLEOTIDE SEQUENCE [LARGE SCALE GENOMIC DNA]</scope>
    <source>
        <strain evidence="4">H1496</strain>
    </source>
</reference>
<dbReference type="AlphaFoldDB" id="A0A250FQL1"/>
<dbReference type="GO" id="GO:0004040">
    <property type="term" value="F:amidase activity"/>
    <property type="evidence" value="ECO:0007669"/>
    <property type="project" value="InterPro"/>
</dbReference>
<evidence type="ECO:0000313" key="4">
    <source>
        <dbReference type="Proteomes" id="UP000217250"/>
    </source>
</evidence>
<accession>A0A250FQL1</accession>
<organism evidence="3 4">
    <name type="scientific">Capnocytophaga gingivalis</name>
    <dbReference type="NCBI Taxonomy" id="1017"/>
    <lineage>
        <taxon>Bacteria</taxon>
        <taxon>Pseudomonadati</taxon>
        <taxon>Bacteroidota</taxon>
        <taxon>Flavobacteriia</taxon>
        <taxon>Flavobacteriales</taxon>
        <taxon>Flavobacteriaceae</taxon>
        <taxon>Capnocytophaga</taxon>
    </lineage>
</organism>
<protein>
    <submittedName>
        <fullName evidence="3">Peptidoglycan hydrolase</fullName>
    </submittedName>
</protein>
<dbReference type="PANTHER" id="PTHR33308">
    <property type="entry name" value="PEPTIDOGLYCAN HYDROLASE FLGJ"/>
    <property type="match status" value="1"/>
</dbReference>
<dbReference type="Proteomes" id="UP000217250">
    <property type="component" value="Chromosome"/>
</dbReference>
<gene>
    <name evidence="3" type="ORF">CGC50_05540</name>
</gene>
<dbReference type="Gene3D" id="1.10.530.10">
    <property type="match status" value="1"/>
</dbReference>
<proteinExistence type="predicted"/>
<evidence type="ECO:0000259" key="2">
    <source>
        <dbReference type="SMART" id="SM00047"/>
    </source>
</evidence>
<keyword evidence="1 3" id="KW-0378">Hydrolase</keyword>
<dbReference type="InterPro" id="IPR002901">
    <property type="entry name" value="MGlyc_endo_b_GlcNAc-like_dom"/>
</dbReference>
<feature type="domain" description="Mannosyl-glycoprotein endo-beta-N-acetylglucosamidase-like" evidence="2">
    <location>
        <begin position="2"/>
        <end position="167"/>
    </location>
</feature>
<evidence type="ECO:0000313" key="3">
    <source>
        <dbReference type="EMBL" id="ATA86675.1"/>
    </source>
</evidence>
<dbReference type="GeneID" id="84808025"/>
<dbReference type="PANTHER" id="PTHR33308:SF9">
    <property type="entry name" value="PEPTIDOGLYCAN HYDROLASE FLGJ"/>
    <property type="match status" value="1"/>
</dbReference>
<dbReference type="InterPro" id="IPR051056">
    <property type="entry name" value="Glycosyl_Hydrolase_73"/>
</dbReference>
<dbReference type="EMBL" id="CP022386">
    <property type="protein sequence ID" value="ATA86675.1"/>
    <property type="molecule type" value="Genomic_DNA"/>
</dbReference>